<proteinExistence type="predicted"/>
<evidence type="ECO:0000313" key="1">
    <source>
        <dbReference type="EMBL" id="KAI9388543.1"/>
    </source>
</evidence>
<evidence type="ECO:0000313" key="2">
    <source>
        <dbReference type="Proteomes" id="UP000006729"/>
    </source>
</evidence>
<protein>
    <submittedName>
        <fullName evidence="1">Uncharacterized protein</fullName>
    </submittedName>
</protein>
<dbReference type="Proteomes" id="UP000006729">
    <property type="component" value="Chromosome 9"/>
</dbReference>
<dbReference type="EMBL" id="CM009298">
    <property type="protein sequence ID" value="KAI9388543.1"/>
    <property type="molecule type" value="Genomic_DNA"/>
</dbReference>
<accession>A0ACC0SH92</accession>
<name>A0ACC0SH92_POPTR</name>
<comment type="caution">
    <text evidence="1">The sequence shown here is derived from an EMBL/GenBank/DDBJ whole genome shotgun (WGS) entry which is preliminary data.</text>
</comment>
<keyword evidence="2" id="KW-1185">Reference proteome</keyword>
<reference evidence="1 2" key="1">
    <citation type="journal article" date="2006" name="Science">
        <title>The genome of black cottonwood, Populus trichocarpa (Torr. &amp; Gray).</title>
        <authorList>
            <person name="Tuskan G.A."/>
            <person name="Difazio S."/>
            <person name="Jansson S."/>
            <person name="Bohlmann J."/>
            <person name="Grigoriev I."/>
            <person name="Hellsten U."/>
            <person name="Putnam N."/>
            <person name="Ralph S."/>
            <person name="Rombauts S."/>
            <person name="Salamov A."/>
            <person name="Schein J."/>
            <person name="Sterck L."/>
            <person name="Aerts A."/>
            <person name="Bhalerao R.R."/>
            <person name="Bhalerao R.P."/>
            <person name="Blaudez D."/>
            <person name="Boerjan W."/>
            <person name="Brun A."/>
            <person name="Brunner A."/>
            <person name="Busov V."/>
            <person name="Campbell M."/>
            <person name="Carlson J."/>
            <person name="Chalot M."/>
            <person name="Chapman J."/>
            <person name="Chen G.L."/>
            <person name="Cooper D."/>
            <person name="Coutinho P.M."/>
            <person name="Couturier J."/>
            <person name="Covert S."/>
            <person name="Cronk Q."/>
            <person name="Cunningham R."/>
            <person name="Davis J."/>
            <person name="Degroeve S."/>
            <person name="Dejardin A."/>
            <person name="Depamphilis C."/>
            <person name="Detter J."/>
            <person name="Dirks B."/>
            <person name="Dubchak I."/>
            <person name="Duplessis S."/>
            <person name="Ehlting J."/>
            <person name="Ellis B."/>
            <person name="Gendler K."/>
            <person name="Goodstein D."/>
            <person name="Gribskov M."/>
            <person name="Grimwood J."/>
            <person name="Groover A."/>
            <person name="Gunter L."/>
            <person name="Hamberger B."/>
            <person name="Heinze B."/>
            <person name="Helariutta Y."/>
            <person name="Henrissat B."/>
            <person name="Holligan D."/>
            <person name="Holt R."/>
            <person name="Huang W."/>
            <person name="Islam-Faridi N."/>
            <person name="Jones S."/>
            <person name="Jones-Rhoades M."/>
            <person name="Jorgensen R."/>
            <person name="Joshi C."/>
            <person name="Kangasjarvi J."/>
            <person name="Karlsson J."/>
            <person name="Kelleher C."/>
            <person name="Kirkpatrick R."/>
            <person name="Kirst M."/>
            <person name="Kohler A."/>
            <person name="Kalluri U."/>
            <person name="Larimer F."/>
            <person name="Leebens-Mack J."/>
            <person name="Leple J.C."/>
            <person name="Locascio P."/>
            <person name="Lou Y."/>
            <person name="Lucas S."/>
            <person name="Martin F."/>
            <person name="Montanini B."/>
            <person name="Napoli C."/>
            <person name="Nelson D.R."/>
            <person name="Nelson C."/>
            <person name="Nieminen K."/>
            <person name="Nilsson O."/>
            <person name="Pereda V."/>
            <person name="Peter G."/>
            <person name="Philippe R."/>
            <person name="Pilate G."/>
            <person name="Poliakov A."/>
            <person name="Razumovskaya J."/>
            <person name="Richardson P."/>
            <person name="Rinaldi C."/>
            <person name="Ritland K."/>
            <person name="Rouze P."/>
            <person name="Ryaboy D."/>
            <person name="Schmutz J."/>
            <person name="Schrader J."/>
            <person name="Segerman B."/>
            <person name="Shin H."/>
            <person name="Siddiqui A."/>
            <person name="Sterky F."/>
            <person name="Terry A."/>
            <person name="Tsai C.J."/>
            <person name="Uberbacher E."/>
            <person name="Unneberg P."/>
            <person name="Vahala J."/>
            <person name="Wall K."/>
            <person name="Wessler S."/>
            <person name="Yang G."/>
            <person name="Yin T."/>
            <person name="Douglas C."/>
            <person name="Marra M."/>
            <person name="Sandberg G."/>
            <person name="Van de Peer Y."/>
            <person name="Rokhsar D."/>
        </authorList>
    </citation>
    <scope>NUCLEOTIDE SEQUENCE [LARGE SCALE GENOMIC DNA]</scope>
    <source>
        <strain evidence="2">cv. Nisqually</strain>
    </source>
</reference>
<organism evidence="1 2">
    <name type="scientific">Populus trichocarpa</name>
    <name type="common">Western balsam poplar</name>
    <name type="synonym">Populus balsamifera subsp. trichocarpa</name>
    <dbReference type="NCBI Taxonomy" id="3694"/>
    <lineage>
        <taxon>Eukaryota</taxon>
        <taxon>Viridiplantae</taxon>
        <taxon>Streptophyta</taxon>
        <taxon>Embryophyta</taxon>
        <taxon>Tracheophyta</taxon>
        <taxon>Spermatophyta</taxon>
        <taxon>Magnoliopsida</taxon>
        <taxon>eudicotyledons</taxon>
        <taxon>Gunneridae</taxon>
        <taxon>Pentapetalae</taxon>
        <taxon>rosids</taxon>
        <taxon>fabids</taxon>
        <taxon>Malpighiales</taxon>
        <taxon>Salicaceae</taxon>
        <taxon>Saliceae</taxon>
        <taxon>Populus</taxon>
    </lineage>
</organism>
<sequence>MLSSLFFPMILRDPLLFFWLTLGKRDEIATYGRGLNICTCFDQVKWFSFSRVLCLCARPVFPHLFPLAEGRNSNS</sequence>
<gene>
    <name evidence="1" type="ORF">POPTR_009G077951v4</name>
</gene>